<dbReference type="GeneID" id="37022682"/>
<feature type="region of interest" description="Disordered" evidence="1">
    <location>
        <begin position="804"/>
        <end position="836"/>
    </location>
</feature>
<feature type="compositionally biased region" description="Acidic residues" evidence="1">
    <location>
        <begin position="1081"/>
        <end position="1093"/>
    </location>
</feature>
<feature type="compositionally biased region" description="Polar residues" evidence="1">
    <location>
        <begin position="924"/>
        <end position="938"/>
    </location>
</feature>
<proteinExistence type="predicted"/>
<evidence type="ECO:0000313" key="2">
    <source>
        <dbReference type="EMBL" id="PWN35767.1"/>
    </source>
</evidence>
<feature type="compositionally biased region" description="Acidic residues" evidence="1">
    <location>
        <begin position="415"/>
        <end position="430"/>
    </location>
</feature>
<feature type="region of interest" description="Disordered" evidence="1">
    <location>
        <begin position="408"/>
        <end position="436"/>
    </location>
</feature>
<feature type="compositionally biased region" description="Polar residues" evidence="1">
    <location>
        <begin position="211"/>
        <end position="226"/>
    </location>
</feature>
<feature type="region of interest" description="Disordered" evidence="1">
    <location>
        <begin position="997"/>
        <end position="1093"/>
    </location>
</feature>
<feature type="compositionally biased region" description="Basic and acidic residues" evidence="1">
    <location>
        <begin position="890"/>
        <end position="899"/>
    </location>
</feature>
<accession>A0A316VDK8</accession>
<feature type="compositionally biased region" description="Low complexity" evidence="1">
    <location>
        <begin position="961"/>
        <end position="975"/>
    </location>
</feature>
<feature type="compositionally biased region" description="Low complexity" evidence="1">
    <location>
        <begin position="70"/>
        <end position="87"/>
    </location>
</feature>
<feature type="compositionally biased region" description="Acidic residues" evidence="1">
    <location>
        <begin position="47"/>
        <end position="61"/>
    </location>
</feature>
<dbReference type="RefSeq" id="XP_025356069.1">
    <property type="nucleotide sequence ID" value="XM_025500901.1"/>
</dbReference>
<feature type="region of interest" description="Disordered" evidence="1">
    <location>
        <begin position="622"/>
        <end position="688"/>
    </location>
</feature>
<feature type="region of interest" description="Disordered" evidence="1">
    <location>
        <begin position="880"/>
        <end position="975"/>
    </location>
</feature>
<feature type="compositionally biased region" description="Polar residues" evidence="1">
    <location>
        <begin position="242"/>
        <end position="253"/>
    </location>
</feature>
<feature type="compositionally biased region" description="Basic residues" evidence="1">
    <location>
        <begin position="25"/>
        <end position="36"/>
    </location>
</feature>
<feature type="compositionally biased region" description="Low complexity" evidence="1">
    <location>
        <begin position="910"/>
        <end position="920"/>
    </location>
</feature>
<dbReference type="STRING" id="1280837.A0A316VDK8"/>
<dbReference type="InParanoid" id="A0A316VDK8"/>
<dbReference type="AlphaFoldDB" id="A0A316VDK8"/>
<feature type="compositionally biased region" description="Polar residues" evidence="1">
    <location>
        <begin position="623"/>
        <end position="636"/>
    </location>
</feature>
<evidence type="ECO:0000313" key="3">
    <source>
        <dbReference type="Proteomes" id="UP000245771"/>
    </source>
</evidence>
<feature type="compositionally biased region" description="Acidic residues" evidence="1">
    <location>
        <begin position="119"/>
        <end position="132"/>
    </location>
</feature>
<feature type="compositionally biased region" description="Polar residues" evidence="1">
    <location>
        <begin position="1019"/>
        <end position="1030"/>
    </location>
</feature>
<feature type="region of interest" description="Disordered" evidence="1">
    <location>
        <begin position="705"/>
        <end position="751"/>
    </location>
</feature>
<feature type="compositionally biased region" description="Low complexity" evidence="1">
    <location>
        <begin position="1008"/>
        <end position="1018"/>
    </location>
</feature>
<evidence type="ECO:0000256" key="1">
    <source>
        <dbReference type="SAM" id="MobiDB-lite"/>
    </source>
</evidence>
<organism evidence="2 3">
    <name type="scientific">Meira miltonrushii</name>
    <dbReference type="NCBI Taxonomy" id="1280837"/>
    <lineage>
        <taxon>Eukaryota</taxon>
        <taxon>Fungi</taxon>
        <taxon>Dikarya</taxon>
        <taxon>Basidiomycota</taxon>
        <taxon>Ustilaginomycotina</taxon>
        <taxon>Exobasidiomycetes</taxon>
        <taxon>Exobasidiales</taxon>
        <taxon>Brachybasidiaceae</taxon>
        <taxon>Meira</taxon>
    </lineage>
</organism>
<feature type="compositionally biased region" description="Polar residues" evidence="1">
    <location>
        <begin position="880"/>
        <end position="889"/>
    </location>
</feature>
<dbReference type="EMBL" id="KZ819603">
    <property type="protein sequence ID" value="PWN35767.1"/>
    <property type="molecule type" value="Genomic_DNA"/>
</dbReference>
<keyword evidence="3" id="KW-1185">Reference proteome</keyword>
<dbReference type="OrthoDB" id="3364971at2759"/>
<reference evidence="2 3" key="1">
    <citation type="journal article" date="2018" name="Mol. Biol. Evol.">
        <title>Broad Genomic Sampling Reveals a Smut Pathogenic Ancestry of the Fungal Clade Ustilaginomycotina.</title>
        <authorList>
            <person name="Kijpornyongpan T."/>
            <person name="Mondo S.J."/>
            <person name="Barry K."/>
            <person name="Sandor L."/>
            <person name="Lee J."/>
            <person name="Lipzen A."/>
            <person name="Pangilinan J."/>
            <person name="LaButti K."/>
            <person name="Hainaut M."/>
            <person name="Henrissat B."/>
            <person name="Grigoriev I.V."/>
            <person name="Spatafora J.W."/>
            <person name="Aime M.C."/>
        </authorList>
    </citation>
    <scope>NUCLEOTIDE SEQUENCE [LARGE SCALE GENOMIC DNA]</scope>
    <source>
        <strain evidence="2 3">MCA 3882</strain>
    </source>
</reference>
<feature type="compositionally biased region" description="Basic and acidic residues" evidence="1">
    <location>
        <begin position="104"/>
        <end position="118"/>
    </location>
</feature>
<sequence length="1093" mass="116741">MKGKSNMGSSSRRNAGSGTPSPSKQSHHSGSRKSGRKSGLATSAIFGEDDEDLSDLDDAEDALFNSRPIRSNASRTGARSTSRSGSNAPTSSNNIHSPKRKTERKKEERKASVRKETYDLDGTDSELSDAPEENSSNAKDARSHQESDDPNLTDSDDDMAERLRAAGDGESLLGSAISDREGGDTDQEEERFIIEDARRLQAKADARRQWDGSTPQRAEKSVSPSTQKRRAQQDDDPFPDNASGSLSPQTLQQLGLDELFGEADGFHSSSEPSFTDFFMSDSEDGTDDDDIELEARSDDDQLTTDDDDDESDISDMEDGLLSAPFLSEALAAGAGTQLMPHNPDAIAQADIPLLVIEDLDGRLIYARAGDGEAVFGSDGEFEFVDDSEEESDEDDIHFPMDGFNGTRWTNWRNDDGDETDEGETTDELPNEDMPFPRLLVGSVAPRGGRNARRARALAARSRRISPARARGHSREISATKDVIENIEQNANINETVKEQSVAEAGNGNSATLQDVDFSISTEDLARDPQATLEAAAKSLGLTVDEVAQLVIGSAASTSNNADGNVQASGIPNAAYLSPEMNNVPLPIPVTPDQQRYQAFRRAPLMGSFMPTSSKGIHRAVIDGSSQAPSPFSNRFGTQRKGLANGKKRQPSQSMSSAKRLRRESAASMALNSEYSENHETQPEEDMHEDIDEMDLDDVMDASMMWRGSYSSSPPHGSLEEKAGSLGKKSPAMRPSSARKASNAGASATSLEKSTGLNLNAVARWHRIPMGAFRDGQVTASHAGSSSNVMANQQQPLGSFLLTRARGGGQHGGKNGASSRAQAEHSPFRGRTRGDSIHLGQAPKMTTMRDAFIVSPVLWPSNSNGQAVPNVQLGGHHQVNQLVQGQNGANDTRKMTTRREKRERKARRAALKSALESAATEDVPDSSSQSPSTQVTNAGSALLDSPSTALPRLSITDASPHGSPLASKSKLLPPSGLSKEITGEKVSEFAVPDIAASGKNKASGAIDIPSSSAFSSSPSLTGMTHGSQAGVTNTMSGSMPTTSPSSSLSSQHQPPSSVFGMPLHSPLFGSILNPTNLGFRDDLDERDEEGILTI</sequence>
<feature type="compositionally biased region" description="Low complexity" evidence="1">
    <location>
        <begin position="1031"/>
        <end position="1056"/>
    </location>
</feature>
<feature type="compositionally biased region" description="Gly residues" evidence="1">
    <location>
        <begin position="805"/>
        <end position="814"/>
    </location>
</feature>
<feature type="compositionally biased region" description="Basic and acidic residues" evidence="1">
    <location>
        <begin position="190"/>
        <end position="210"/>
    </location>
</feature>
<protein>
    <submittedName>
        <fullName evidence="2">Uncharacterized protein</fullName>
    </submittedName>
</protein>
<feature type="compositionally biased region" description="Polar residues" evidence="1">
    <location>
        <begin position="1"/>
        <end position="22"/>
    </location>
</feature>
<name>A0A316VDK8_9BASI</name>
<feature type="compositionally biased region" description="Basic and acidic residues" evidence="1">
    <location>
        <begin position="821"/>
        <end position="835"/>
    </location>
</feature>
<dbReference type="Proteomes" id="UP000245771">
    <property type="component" value="Unassembled WGS sequence"/>
</dbReference>
<feature type="compositionally biased region" description="Acidic residues" evidence="1">
    <location>
        <begin position="300"/>
        <end position="316"/>
    </location>
</feature>
<feature type="compositionally biased region" description="Acidic residues" evidence="1">
    <location>
        <begin position="148"/>
        <end position="159"/>
    </location>
</feature>
<feature type="region of interest" description="Disordered" evidence="1">
    <location>
        <begin position="1"/>
        <end position="316"/>
    </location>
</feature>
<feature type="compositionally biased region" description="Acidic residues" evidence="1">
    <location>
        <begin position="281"/>
        <end position="292"/>
    </location>
</feature>
<gene>
    <name evidence="2" type="ORF">FA14DRAFT_179134</name>
</gene>
<feature type="compositionally biased region" description="Basic residues" evidence="1">
    <location>
        <begin position="900"/>
        <end position="909"/>
    </location>
</feature>